<protein>
    <submittedName>
        <fullName evidence="1">Uncharacterized protein</fullName>
    </submittedName>
</protein>
<sequence length="92" mass="10699">MKWVHKREKVYSAEARLFDYCSRPSLLLESGWSKFHSCYFRKAIGPHIAKAQLYFTSFYNVHHGSDKQSIMSQVRKAPPPVSYSTRVWVSSA</sequence>
<proteinExistence type="predicted"/>
<dbReference type="AlphaFoldDB" id="A0A1E3QUF8"/>
<accession>A0A1E3QUF8</accession>
<dbReference type="GeneID" id="30146230"/>
<keyword evidence="2" id="KW-1185">Reference proteome</keyword>
<name>A0A1E3QUF8_9ASCO</name>
<dbReference type="RefSeq" id="XP_018986643.1">
    <property type="nucleotide sequence ID" value="XM_019128377.1"/>
</dbReference>
<dbReference type="EMBL" id="KV454428">
    <property type="protein sequence ID" value="ODQ81315.1"/>
    <property type="molecule type" value="Genomic_DNA"/>
</dbReference>
<evidence type="ECO:0000313" key="2">
    <source>
        <dbReference type="Proteomes" id="UP000094336"/>
    </source>
</evidence>
<evidence type="ECO:0000313" key="1">
    <source>
        <dbReference type="EMBL" id="ODQ81315.1"/>
    </source>
</evidence>
<dbReference type="Proteomes" id="UP000094336">
    <property type="component" value="Unassembled WGS sequence"/>
</dbReference>
<reference evidence="2" key="1">
    <citation type="submission" date="2016-05" db="EMBL/GenBank/DDBJ databases">
        <title>Comparative genomics of biotechnologically important yeasts.</title>
        <authorList>
            <consortium name="DOE Joint Genome Institute"/>
            <person name="Riley R."/>
            <person name="Haridas S."/>
            <person name="Wolfe K.H."/>
            <person name="Lopes M.R."/>
            <person name="Hittinger C.T."/>
            <person name="Goker M."/>
            <person name="Salamov A."/>
            <person name="Wisecaver J."/>
            <person name="Long T.M."/>
            <person name="Aerts A.L."/>
            <person name="Barry K."/>
            <person name="Choi C."/>
            <person name="Clum A."/>
            <person name="Coughlan A.Y."/>
            <person name="Deshpande S."/>
            <person name="Douglass A.P."/>
            <person name="Hanson S.J."/>
            <person name="Klenk H.-P."/>
            <person name="Labutti K."/>
            <person name="Lapidus A."/>
            <person name="Lindquist E."/>
            <person name="Lipzen A."/>
            <person name="Meier-Kolthoff J.P."/>
            <person name="Ohm R.A."/>
            <person name="Otillar R.P."/>
            <person name="Pangilinan J."/>
            <person name="Peng Y."/>
            <person name="Rokas A."/>
            <person name="Rosa C.A."/>
            <person name="Scheuner C."/>
            <person name="Sibirny A.A."/>
            <person name="Slot J.C."/>
            <person name="Stielow J.B."/>
            <person name="Sun H."/>
            <person name="Kurtzman C.P."/>
            <person name="Blackwell M."/>
            <person name="Grigoriev I.V."/>
            <person name="Jeffries T.W."/>
        </authorList>
    </citation>
    <scope>NUCLEOTIDE SEQUENCE [LARGE SCALE GENOMIC DNA]</scope>
    <source>
        <strain evidence="2">NRRL Y-12698</strain>
    </source>
</reference>
<gene>
    <name evidence="1" type="ORF">BABINDRAFT_160676</name>
</gene>
<organism evidence="1 2">
    <name type="scientific">Babjeviella inositovora NRRL Y-12698</name>
    <dbReference type="NCBI Taxonomy" id="984486"/>
    <lineage>
        <taxon>Eukaryota</taxon>
        <taxon>Fungi</taxon>
        <taxon>Dikarya</taxon>
        <taxon>Ascomycota</taxon>
        <taxon>Saccharomycotina</taxon>
        <taxon>Pichiomycetes</taxon>
        <taxon>Serinales incertae sedis</taxon>
        <taxon>Babjeviella</taxon>
    </lineage>
</organism>